<evidence type="ECO:0000259" key="8">
    <source>
        <dbReference type="Pfam" id="PF00689"/>
    </source>
</evidence>
<dbReference type="Pfam" id="PF13246">
    <property type="entry name" value="Cation_ATPase"/>
    <property type="match status" value="1"/>
</dbReference>
<dbReference type="Proteomes" id="UP000266673">
    <property type="component" value="Unassembled WGS sequence"/>
</dbReference>
<sequence length="308" mass="34550">MGLVVQEDSCFRFYVKGVSEVLLQKSRYIVDTKSDNKIELTDHKKDATRQIIECYASQDLRTLAIAYRDLDQWPPNGIILDPDGEVRFEDLMMDITLLCIVGIEYPLREGVRQAVMDCKEAGVKARTVTGDNVLTAKSIAEQCDIYTGGIVMEGPEVRYVRFVSPRIEYLPQLQDIARYKYSLEDKKTLVGKLTTKKLLQFQLTVNVTAVLLTFISVAVSGDQQKSVLTAVQLLWVNLIMGTLAALSLATDPPTPDLLKRKPENRKTPLITPQMWKMIIGQSIFQLAIILILNLLYAADDVGHGLISL</sequence>
<keyword evidence="4" id="KW-0460">Magnesium</keyword>
<dbReference type="InterPro" id="IPR006068">
    <property type="entry name" value="ATPase_P-typ_cation-transptr_C"/>
</dbReference>
<keyword evidence="10" id="KW-1185">Reference proteome</keyword>
<dbReference type="InterPro" id="IPR036412">
    <property type="entry name" value="HAD-like_sf"/>
</dbReference>
<evidence type="ECO:0000256" key="6">
    <source>
        <dbReference type="ARBA" id="ARBA00023136"/>
    </source>
</evidence>
<dbReference type="GO" id="GO:0046872">
    <property type="term" value="F:metal ion binding"/>
    <property type="evidence" value="ECO:0007669"/>
    <property type="project" value="UniProtKB-KW"/>
</dbReference>
<dbReference type="Gene3D" id="1.20.1110.10">
    <property type="entry name" value="Calcium-transporting ATPase, transmembrane domain"/>
    <property type="match status" value="1"/>
</dbReference>
<dbReference type="GO" id="GO:0000166">
    <property type="term" value="F:nucleotide binding"/>
    <property type="evidence" value="ECO:0007669"/>
    <property type="project" value="InterPro"/>
</dbReference>
<dbReference type="EMBL" id="QKWP01000771">
    <property type="protein sequence ID" value="RIB15118.1"/>
    <property type="molecule type" value="Genomic_DNA"/>
</dbReference>
<comment type="caution">
    <text evidence="9">The sequence shown here is derived from an EMBL/GenBank/DDBJ whole genome shotgun (WGS) entry which is preliminary data.</text>
</comment>
<proteinExistence type="predicted"/>
<dbReference type="InterPro" id="IPR023214">
    <property type="entry name" value="HAD_sf"/>
</dbReference>
<reference evidence="9 10" key="1">
    <citation type="submission" date="2018-06" db="EMBL/GenBank/DDBJ databases">
        <title>Comparative genomics reveals the genomic features of Rhizophagus irregularis, R. cerebriforme, R. diaphanum and Gigaspora rosea, and their symbiotic lifestyle signature.</title>
        <authorList>
            <person name="Morin E."/>
            <person name="San Clemente H."/>
            <person name="Chen E.C.H."/>
            <person name="De La Providencia I."/>
            <person name="Hainaut M."/>
            <person name="Kuo A."/>
            <person name="Kohler A."/>
            <person name="Murat C."/>
            <person name="Tang N."/>
            <person name="Roy S."/>
            <person name="Loubradou J."/>
            <person name="Henrissat B."/>
            <person name="Grigoriev I.V."/>
            <person name="Corradi N."/>
            <person name="Roux C."/>
            <person name="Martin F.M."/>
        </authorList>
    </citation>
    <scope>NUCLEOTIDE SEQUENCE [LARGE SCALE GENOMIC DNA]</scope>
    <source>
        <strain evidence="9 10">DAOM 194757</strain>
    </source>
</reference>
<dbReference type="SUPFAM" id="SSF81660">
    <property type="entry name" value="Metal cation-transporting ATPase, ATP-binding domain N"/>
    <property type="match status" value="1"/>
</dbReference>
<dbReference type="InterPro" id="IPR023298">
    <property type="entry name" value="ATPase_P-typ_TM_dom_sf"/>
</dbReference>
<evidence type="ECO:0000256" key="3">
    <source>
        <dbReference type="ARBA" id="ARBA00022723"/>
    </source>
</evidence>
<dbReference type="PANTHER" id="PTHR24093:SF369">
    <property type="entry name" value="CALCIUM-TRANSPORTING ATPASE"/>
    <property type="match status" value="1"/>
</dbReference>
<feature type="transmembrane region" description="Helical" evidence="7">
    <location>
        <begin position="233"/>
        <end position="253"/>
    </location>
</feature>
<dbReference type="GO" id="GO:0012505">
    <property type="term" value="C:endomembrane system"/>
    <property type="evidence" value="ECO:0007669"/>
    <property type="project" value="UniProtKB-SubCell"/>
</dbReference>
<organism evidence="9 10">
    <name type="scientific">Gigaspora rosea</name>
    <dbReference type="NCBI Taxonomy" id="44941"/>
    <lineage>
        <taxon>Eukaryota</taxon>
        <taxon>Fungi</taxon>
        <taxon>Fungi incertae sedis</taxon>
        <taxon>Mucoromycota</taxon>
        <taxon>Glomeromycotina</taxon>
        <taxon>Glomeromycetes</taxon>
        <taxon>Diversisporales</taxon>
        <taxon>Gigasporaceae</taxon>
        <taxon>Gigaspora</taxon>
    </lineage>
</organism>
<evidence type="ECO:0000313" key="10">
    <source>
        <dbReference type="Proteomes" id="UP000266673"/>
    </source>
</evidence>
<dbReference type="SUPFAM" id="SSF81665">
    <property type="entry name" value="Calcium ATPase, transmembrane domain M"/>
    <property type="match status" value="1"/>
</dbReference>
<dbReference type="GO" id="GO:0005388">
    <property type="term" value="F:P-type calcium transporter activity"/>
    <property type="evidence" value="ECO:0007669"/>
    <property type="project" value="TreeGrafter"/>
</dbReference>
<protein>
    <recommendedName>
        <fullName evidence="8">Cation-transporting P-type ATPase C-terminal domain-containing protein</fullName>
    </recommendedName>
</protein>
<name>A0A397V0J8_9GLOM</name>
<feature type="transmembrane region" description="Helical" evidence="7">
    <location>
        <begin position="274"/>
        <end position="298"/>
    </location>
</feature>
<feature type="domain" description="Cation-transporting P-type ATPase C-terminal" evidence="8">
    <location>
        <begin position="226"/>
        <end position="297"/>
    </location>
</feature>
<dbReference type="PANTHER" id="PTHR24093">
    <property type="entry name" value="CATION TRANSPORTING ATPASE"/>
    <property type="match status" value="1"/>
</dbReference>
<evidence type="ECO:0000256" key="2">
    <source>
        <dbReference type="ARBA" id="ARBA00022692"/>
    </source>
</evidence>
<dbReference type="GO" id="GO:0006874">
    <property type="term" value="P:intracellular calcium ion homeostasis"/>
    <property type="evidence" value="ECO:0007669"/>
    <property type="project" value="TreeGrafter"/>
</dbReference>
<dbReference type="STRING" id="44941.A0A397V0J8"/>
<feature type="transmembrane region" description="Helical" evidence="7">
    <location>
        <begin position="203"/>
        <end position="221"/>
    </location>
</feature>
<evidence type="ECO:0000256" key="4">
    <source>
        <dbReference type="ARBA" id="ARBA00022842"/>
    </source>
</evidence>
<dbReference type="Pfam" id="PF00689">
    <property type="entry name" value="Cation_ATPase_C"/>
    <property type="match status" value="1"/>
</dbReference>
<dbReference type="OrthoDB" id="3352408at2759"/>
<keyword evidence="3" id="KW-0479">Metal-binding</keyword>
<comment type="subcellular location">
    <subcellularLocation>
        <location evidence="1">Endomembrane system</location>
        <topology evidence="1">Multi-pass membrane protein</topology>
    </subcellularLocation>
</comment>
<keyword evidence="6 7" id="KW-0472">Membrane</keyword>
<dbReference type="GO" id="GO:0005886">
    <property type="term" value="C:plasma membrane"/>
    <property type="evidence" value="ECO:0007669"/>
    <property type="project" value="TreeGrafter"/>
</dbReference>
<dbReference type="AlphaFoldDB" id="A0A397V0J8"/>
<dbReference type="InterPro" id="IPR023299">
    <property type="entry name" value="ATPase_P-typ_cyto_dom_N"/>
</dbReference>
<keyword evidence="5 7" id="KW-1133">Transmembrane helix</keyword>
<evidence type="ECO:0000256" key="5">
    <source>
        <dbReference type="ARBA" id="ARBA00022989"/>
    </source>
</evidence>
<dbReference type="Gene3D" id="3.40.1110.10">
    <property type="entry name" value="Calcium-transporting ATPase, cytoplasmic domain N"/>
    <property type="match status" value="1"/>
</dbReference>
<evidence type="ECO:0000313" key="9">
    <source>
        <dbReference type="EMBL" id="RIB15118.1"/>
    </source>
</evidence>
<dbReference type="SUPFAM" id="SSF56784">
    <property type="entry name" value="HAD-like"/>
    <property type="match status" value="1"/>
</dbReference>
<evidence type="ECO:0000256" key="7">
    <source>
        <dbReference type="SAM" id="Phobius"/>
    </source>
</evidence>
<dbReference type="Gene3D" id="3.40.50.1000">
    <property type="entry name" value="HAD superfamily/HAD-like"/>
    <property type="match status" value="1"/>
</dbReference>
<keyword evidence="2 7" id="KW-0812">Transmembrane</keyword>
<evidence type="ECO:0000256" key="1">
    <source>
        <dbReference type="ARBA" id="ARBA00004127"/>
    </source>
</evidence>
<accession>A0A397V0J8</accession>
<gene>
    <name evidence="9" type="ORF">C2G38_2002524</name>
</gene>